<dbReference type="GO" id="GO:0015233">
    <property type="term" value="F:pantothenate transmembrane transporter activity"/>
    <property type="evidence" value="ECO:0007669"/>
    <property type="project" value="TreeGrafter"/>
</dbReference>
<evidence type="ECO:0000256" key="8">
    <source>
        <dbReference type="SAM" id="Phobius"/>
    </source>
</evidence>
<dbReference type="GO" id="GO:0098717">
    <property type="term" value="P:pantothenate import across plasma membrane"/>
    <property type="evidence" value="ECO:0007669"/>
    <property type="project" value="TreeGrafter"/>
</dbReference>
<dbReference type="Pfam" id="PF07690">
    <property type="entry name" value="MFS_1"/>
    <property type="match status" value="1"/>
</dbReference>
<keyword evidence="5 8" id="KW-1133">Transmembrane helix</keyword>
<dbReference type="Proteomes" id="UP000799444">
    <property type="component" value="Unassembled WGS sequence"/>
</dbReference>
<dbReference type="SUPFAM" id="SSF103473">
    <property type="entry name" value="MFS general substrate transporter"/>
    <property type="match status" value="1"/>
</dbReference>
<comment type="subcellular location">
    <subcellularLocation>
        <location evidence="1">Cell membrane</location>
        <topology evidence="1">Multi-pass membrane protein</topology>
    </subcellularLocation>
</comment>
<name>A0A9P4V3D1_9PLEO</name>
<feature type="transmembrane region" description="Helical" evidence="8">
    <location>
        <begin position="328"/>
        <end position="347"/>
    </location>
</feature>
<organism evidence="10 11">
    <name type="scientific">Polyplosphaeria fusca</name>
    <dbReference type="NCBI Taxonomy" id="682080"/>
    <lineage>
        <taxon>Eukaryota</taxon>
        <taxon>Fungi</taxon>
        <taxon>Dikarya</taxon>
        <taxon>Ascomycota</taxon>
        <taxon>Pezizomycotina</taxon>
        <taxon>Dothideomycetes</taxon>
        <taxon>Pleosporomycetidae</taxon>
        <taxon>Pleosporales</taxon>
        <taxon>Tetraplosphaeriaceae</taxon>
        <taxon>Polyplosphaeria</taxon>
    </lineage>
</organism>
<evidence type="ECO:0000256" key="6">
    <source>
        <dbReference type="ARBA" id="ARBA00023136"/>
    </source>
</evidence>
<evidence type="ECO:0000259" key="9">
    <source>
        <dbReference type="PROSITE" id="PS50850"/>
    </source>
</evidence>
<dbReference type="Gene3D" id="1.20.1250.20">
    <property type="entry name" value="MFS general substrate transporter like domains"/>
    <property type="match status" value="1"/>
</dbReference>
<feature type="domain" description="Major facilitator superfamily (MFS) profile" evidence="9">
    <location>
        <begin position="29"/>
        <end position="448"/>
    </location>
</feature>
<comment type="similarity">
    <text evidence="7">Belongs to the major facilitator superfamily. Allantoate permease family.</text>
</comment>
<feature type="transmembrane region" description="Helical" evidence="8">
    <location>
        <begin position="303"/>
        <end position="321"/>
    </location>
</feature>
<comment type="caution">
    <text evidence="10">The sequence shown here is derived from an EMBL/GenBank/DDBJ whole genome shotgun (WGS) entry which is preliminary data.</text>
</comment>
<feature type="transmembrane region" description="Helical" evidence="8">
    <location>
        <begin position="256"/>
        <end position="283"/>
    </location>
</feature>
<evidence type="ECO:0000256" key="2">
    <source>
        <dbReference type="ARBA" id="ARBA00022448"/>
    </source>
</evidence>
<feature type="transmembrane region" description="Helical" evidence="8">
    <location>
        <begin position="386"/>
        <end position="410"/>
    </location>
</feature>
<keyword evidence="6 8" id="KW-0472">Membrane</keyword>
<dbReference type="FunFam" id="1.20.1250.20:FF:000386">
    <property type="entry name" value="MFS general substrate transporter"/>
    <property type="match status" value="1"/>
</dbReference>
<reference evidence="10" key="1">
    <citation type="journal article" date="2020" name="Stud. Mycol.">
        <title>101 Dothideomycetes genomes: a test case for predicting lifestyles and emergence of pathogens.</title>
        <authorList>
            <person name="Haridas S."/>
            <person name="Albert R."/>
            <person name="Binder M."/>
            <person name="Bloem J."/>
            <person name="Labutti K."/>
            <person name="Salamov A."/>
            <person name="Andreopoulos B."/>
            <person name="Baker S."/>
            <person name="Barry K."/>
            <person name="Bills G."/>
            <person name="Bluhm B."/>
            <person name="Cannon C."/>
            <person name="Castanera R."/>
            <person name="Culley D."/>
            <person name="Daum C."/>
            <person name="Ezra D."/>
            <person name="Gonzalez J."/>
            <person name="Henrissat B."/>
            <person name="Kuo A."/>
            <person name="Liang C."/>
            <person name="Lipzen A."/>
            <person name="Lutzoni F."/>
            <person name="Magnuson J."/>
            <person name="Mondo S."/>
            <person name="Nolan M."/>
            <person name="Ohm R."/>
            <person name="Pangilinan J."/>
            <person name="Park H.-J."/>
            <person name="Ramirez L."/>
            <person name="Alfaro M."/>
            <person name="Sun H."/>
            <person name="Tritt A."/>
            <person name="Yoshinaga Y."/>
            <person name="Zwiers L.-H."/>
            <person name="Turgeon B."/>
            <person name="Goodwin S."/>
            <person name="Spatafora J."/>
            <person name="Crous P."/>
            <person name="Grigoriev I."/>
        </authorList>
    </citation>
    <scope>NUCLEOTIDE SEQUENCE</scope>
    <source>
        <strain evidence="10">CBS 125425</strain>
    </source>
</reference>
<protein>
    <submittedName>
        <fullName evidence="10">Pantothenate transporter-like protein</fullName>
    </submittedName>
</protein>
<evidence type="ECO:0000256" key="4">
    <source>
        <dbReference type="ARBA" id="ARBA00022692"/>
    </source>
</evidence>
<evidence type="ECO:0000256" key="1">
    <source>
        <dbReference type="ARBA" id="ARBA00004651"/>
    </source>
</evidence>
<dbReference type="PANTHER" id="PTHR43791">
    <property type="entry name" value="PERMEASE-RELATED"/>
    <property type="match status" value="1"/>
</dbReference>
<evidence type="ECO:0000313" key="10">
    <source>
        <dbReference type="EMBL" id="KAF2736544.1"/>
    </source>
</evidence>
<dbReference type="OrthoDB" id="3639251at2759"/>
<dbReference type="PANTHER" id="PTHR43791:SF4">
    <property type="entry name" value="PANTOTHENATE TRANSPORTER FEN2"/>
    <property type="match status" value="1"/>
</dbReference>
<evidence type="ECO:0000256" key="7">
    <source>
        <dbReference type="ARBA" id="ARBA00037968"/>
    </source>
</evidence>
<dbReference type="InterPro" id="IPR020846">
    <property type="entry name" value="MFS_dom"/>
</dbReference>
<dbReference type="InterPro" id="IPR036259">
    <property type="entry name" value="MFS_trans_sf"/>
</dbReference>
<accession>A0A9P4V3D1</accession>
<keyword evidence="11" id="KW-1185">Reference proteome</keyword>
<proteinExistence type="inferred from homology"/>
<sequence length="479" mass="53554">MVNAFTQYLRGEQNAPGERKLVQKLDFFILTFCCLMYFLNYLDRTNLNNAYVSGMKEDLDFHGNQLNQINTVFTVGYTIGQVPCNIALYYVKPRIFFPACMVVWAGLTMVTAAARHPGDIMAIRFFQAIFEASTFVGTHYILGSWYTGRELGKRSGIFTASGLAGTMIGGFIQTGIHSSMHGLSGLSGWRWLFIIDGIITLPVAVYGFLLFPDTPRNTKAPYLTVEEKALAISRVPEVSERTPISWSFLKHCFSTWYWYFFTVLWIIAGETESFSTNALLALYMKAHPTNEYTVSQLNNYPTGVAAVGIVSTLFWATLTDFMGGKRYLVGYWIGIVGVVCSALMLAYPNSTTVHFASYYISGSVYACQATFFAWANDVLRFEEDSLRAVVIASMNMGSNAINAWWSIVFYGANFAPYFTRGMWAMIAVSIAMAIWTALLVWVHVRTEKKRQLEDVAGVPDKAKDLGATGETVSHFDSKV</sequence>
<evidence type="ECO:0000313" key="11">
    <source>
        <dbReference type="Proteomes" id="UP000799444"/>
    </source>
</evidence>
<feature type="transmembrane region" description="Helical" evidence="8">
    <location>
        <begin position="21"/>
        <end position="39"/>
    </location>
</feature>
<dbReference type="InterPro" id="IPR011701">
    <property type="entry name" value="MFS"/>
</dbReference>
<keyword evidence="3" id="KW-1003">Cell membrane</keyword>
<dbReference type="PROSITE" id="PS50850">
    <property type="entry name" value="MFS"/>
    <property type="match status" value="1"/>
</dbReference>
<feature type="transmembrane region" description="Helical" evidence="8">
    <location>
        <begin position="422"/>
        <end position="442"/>
    </location>
</feature>
<dbReference type="AlphaFoldDB" id="A0A9P4V3D1"/>
<evidence type="ECO:0000256" key="5">
    <source>
        <dbReference type="ARBA" id="ARBA00022989"/>
    </source>
</evidence>
<feature type="transmembrane region" description="Helical" evidence="8">
    <location>
        <begin position="157"/>
        <end position="176"/>
    </location>
</feature>
<dbReference type="EMBL" id="ML996124">
    <property type="protein sequence ID" value="KAF2736544.1"/>
    <property type="molecule type" value="Genomic_DNA"/>
</dbReference>
<keyword evidence="4 8" id="KW-0812">Transmembrane</keyword>
<evidence type="ECO:0000256" key="3">
    <source>
        <dbReference type="ARBA" id="ARBA00022475"/>
    </source>
</evidence>
<feature type="transmembrane region" description="Helical" evidence="8">
    <location>
        <begin position="353"/>
        <end position="374"/>
    </location>
</feature>
<dbReference type="FunFam" id="1.20.1250.20:FF:000065">
    <property type="entry name" value="Putative MFS pantothenate transporter"/>
    <property type="match status" value="1"/>
</dbReference>
<gene>
    <name evidence="10" type="ORF">EJ04DRAFT_157521</name>
</gene>
<keyword evidence="2" id="KW-0813">Transport</keyword>
<dbReference type="GO" id="GO:0005886">
    <property type="term" value="C:plasma membrane"/>
    <property type="evidence" value="ECO:0007669"/>
    <property type="project" value="UniProtKB-SubCell"/>
</dbReference>
<feature type="transmembrane region" description="Helical" evidence="8">
    <location>
        <begin position="188"/>
        <end position="211"/>
    </location>
</feature>
<feature type="transmembrane region" description="Helical" evidence="8">
    <location>
        <begin position="95"/>
        <end position="114"/>
    </location>
</feature>